<protein>
    <recommendedName>
        <fullName evidence="3">Pullulanase</fullName>
    </recommendedName>
</protein>
<reference evidence="1 2" key="1">
    <citation type="submission" date="2023-05" db="EMBL/GenBank/DDBJ databases">
        <title>Pseudoalteromonas ardens sp. nov., Pseudoalteromonas obscura sp. nov., and Pseudoalteromonas umbrosa sp. nov., isolated from the coral Montipora capitata.</title>
        <authorList>
            <person name="Thomas E.M."/>
            <person name="Smith E.M."/>
            <person name="Papke E."/>
            <person name="Shlafstein M.D."/>
            <person name="Oline D.K."/>
            <person name="Videau P."/>
            <person name="Saw J.H."/>
            <person name="Strangman W.K."/>
            <person name="Ushijima B."/>
        </authorList>
    </citation>
    <scope>NUCLEOTIDE SEQUENCE [LARGE SCALE GENOMIC DNA]</scope>
    <source>
        <strain evidence="1 2">P94</strain>
    </source>
</reference>
<accession>A0ABT7ES29</accession>
<organism evidence="1 2">
    <name type="scientific">Pseudoalteromonas obscura</name>
    <dbReference type="NCBI Taxonomy" id="3048491"/>
    <lineage>
        <taxon>Bacteria</taxon>
        <taxon>Pseudomonadati</taxon>
        <taxon>Pseudomonadota</taxon>
        <taxon>Gammaproteobacteria</taxon>
        <taxon>Alteromonadales</taxon>
        <taxon>Pseudoalteromonadaceae</taxon>
        <taxon>Pseudoalteromonas</taxon>
    </lineage>
</organism>
<keyword evidence="2" id="KW-1185">Reference proteome</keyword>
<proteinExistence type="predicted"/>
<dbReference type="PROSITE" id="PS51257">
    <property type="entry name" value="PROKAR_LIPOPROTEIN"/>
    <property type="match status" value="1"/>
</dbReference>
<comment type="caution">
    <text evidence="1">The sequence shown here is derived from an EMBL/GenBank/DDBJ whole genome shotgun (WGS) entry which is preliminary data.</text>
</comment>
<gene>
    <name evidence="1" type="ORF">QNM18_22445</name>
</gene>
<evidence type="ECO:0008006" key="3">
    <source>
        <dbReference type="Google" id="ProtNLM"/>
    </source>
</evidence>
<sequence length="153" mass="17402">MRKLQKTIALSILVALGLVGCTSPQISGQSSTQISAPVAKVIDRPMYLRGDFSLWDAEEIYQLQPQGDGTYSVRARFMSPGKVHEFKIADGSWSQGYNCGYRFHSVLKLGQPQAADCHTIYNYFSFIPDKKGWFRITFDYREPKKPMVLIQRD</sequence>
<dbReference type="Proteomes" id="UP001231915">
    <property type="component" value="Unassembled WGS sequence"/>
</dbReference>
<dbReference type="RefSeq" id="WP_284138494.1">
    <property type="nucleotide sequence ID" value="NZ_JASJUT010000012.1"/>
</dbReference>
<evidence type="ECO:0000313" key="2">
    <source>
        <dbReference type="Proteomes" id="UP001231915"/>
    </source>
</evidence>
<name>A0ABT7ES29_9GAMM</name>
<dbReference type="EMBL" id="JASJUT010000012">
    <property type="protein sequence ID" value="MDK2597827.1"/>
    <property type="molecule type" value="Genomic_DNA"/>
</dbReference>
<evidence type="ECO:0000313" key="1">
    <source>
        <dbReference type="EMBL" id="MDK2597827.1"/>
    </source>
</evidence>